<sequence length="144" mass="16978">MNIFPELSVAKISDEKRLPMYREWAFDFEREELKIKHGKYYLVEGNEALKIWIYKALKTERFIFNAYSNKYGNEVSILIGTVEDEDILFSEISRYIQEALLVNPYIVDVGDFTFLHSKSQEIKLKFIVSTIYGKIEEEMRVSNG</sequence>
<proteinExistence type="predicted"/>
<evidence type="ECO:0008006" key="2">
    <source>
        <dbReference type="Google" id="ProtNLM"/>
    </source>
</evidence>
<protein>
    <recommendedName>
        <fullName evidence="2">DUF2634 domain-containing protein</fullName>
    </recommendedName>
</protein>
<organism evidence="1">
    <name type="scientific">Siphoviridae sp. ctabX13</name>
    <dbReference type="NCBI Taxonomy" id="2826389"/>
    <lineage>
        <taxon>Viruses</taxon>
        <taxon>Duplodnaviria</taxon>
        <taxon>Heunggongvirae</taxon>
        <taxon>Uroviricota</taxon>
        <taxon>Caudoviricetes</taxon>
    </lineage>
</organism>
<name>A0A8S5LWA3_9CAUD</name>
<dbReference type="EMBL" id="BK014758">
    <property type="protein sequence ID" value="DAD74302.1"/>
    <property type="molecule type" value="Genomic_DNA"/>
</dbReference>
<evidence type="ECO:0000313" key="1">
    <source>
        <dbReference type="EMBL" id="DAD74302.1"/>
    </source>
</evidence>
<reference evidence="1" key="1">
    <citation type="journal article" date="2021" name="Proc. Natl. Acad. Sci. U.S.A.">
        <title>A Catalog of Tens of Thousands of Viruses from Human Metagenomes Reveals Hidden Associations with Chronic Diseases.</title>
        <authorList>
            <person name="Tisza M.J."/>
            <person name="Buck C.B."/>
        </authorList>
    </citation>
    <scope>NUCLEOTIDE SEQUENCE</scope>
    <source>
        <strain evidence="1">CtabX13</strain>
    </source>
</reference>
<dbReference type="Pfam" id="PF10934">
    <property type="entry name" value="Sheath_initiator"/>
    <property type="match status" value="1"/>
</dbReference>
<dbReference type="InterPro" id="IPR020288">
    <property type="entry name" value="Sheath_initiator"/>
</dbReference>
<accession>A0A8S5LWA3</accession>